<reference evidence="3 4" key="1">
    <citation type="submission" date="2020-08" db="EMBL/GenBank/DDBJ databases">
        <title>Genomic Encyclopedia of Type Strains, Phase IV (KMG-V): Genome sequencing to study the core and pangenomes of soil and plant-associated prokaryotes.</title>
        <authorList>
            <person name="Whitman W."/>
        </authorList>
    </citation>
    <scope>NUCLEOTIDE SEQUENCE [LARGE SCALE GENOMIC DNA]</scope>
    <source>
        <strain evidence="3 4">JPY158</strain>
    </source>
</reference>
<dbReference type="SUPFAM" id="SSF48403">
    <property type="entry name" value="Ankyrin repeat"/>
    <property type="match status" value="1"/>
</dbReference>
<feature type="region of interest" description="Disordered" evidence="1">
    <location>
        <begin position="250"/>
        <end position="273"/>
    </location>
</feature>
<proteinExistence type="predicted"/>
<evidence type="ECO:0000256" key="2">
    <source>
        <dbReference type="SAM" id="SignalP"/>
    </source>
</evidence>
<dbReference type="RefSeq" id="WP_018435232.1">
    <property type="nucleotide sequence ID" value="NZ_JACHDD010000005.1"/>
</dbReference>
<feature type="chain" id="PRO_5031184562" description="Ankyrin" evidence="2">
    <location>
        <begin position="24"/>
        <end position="273"/>
    </location>
</feature>
<protein>
    <recommendedName>
        <fullName evidence="5">Ankyrin</fullName>
    </recommendedName>
</protein>
<comment type="caution">
    <text evidence="3">The sequence shown here is derived from an EMBL/GenBank/DDBJ whole genome shotgun (WGS) entry which is preliminary data.</text>
</comment>
<dbReference type="OrthoDB" id="9812708at2"/>
<dbReference type="SMART" id="SM00248">
    <property type="entry name" value="ANK"/>
    <property type="match status" value="3"/>
</dbReference>
<evidence type="ECO:0000313" key="4">
    <source>
        <dbReference type="Proteomes" id="UP000592780"/>
    </source>
</evidence>
<dbReference type="Gene3D" id="1.25.40.20">
    <property type="entry name" value="Ankyrin repeat-containing domain"/>
    <property type="match status" value="1"/>
</dbReference>
<gene>
    <name evidence="3" type="ORF">HDG40_003209</name>
</gene>
<organism evidence="3 4">
    <name type="scientific">Paraburkholderia atlantica</name>
    <dbReference type="NCBI Taxonomy" id="2654982"/>
    <lineage>
        <taxon>Bacteria</taxon>
        <taxon>Pseudomonadati</taxon>
        <taxon>Pseudomonadota</taxon>
        <taxon>Betaproteobacteria</taxon>
        <taxon>Burkholderiales</taxon>
        <taxon>Burkholderiaceae</taxon>
        <taxon>Paraburkholderia</taxon>
    </lineage>
</organism>
<keyword evidence="2" id="KW-0732">Signal</keyword>
<feature type="signal peptide" evidence="2">
    <location>
        <begin position="1"/>
        <end position="23"/>
    </location>
</feature>
<name>A0A7W8Q869_PARAM</name>
<keyword evidence="4" id="KW-1185">Reference proteome</keyword>
<feature type="compositionally biased region" description="Basic and acidic residues" evidence="1">
    <location>
        <begin position="263"/>
        <end position="273"/>
    </location>
</feature>
<dbReference type="EMBL" id="JACHDD010000005">
    <property type="protein sequence ID" value="MBB5425055.1"/>
    <property type="molecule type" value="Genomic_DNA"/>
</dbReference>
<dbReference type="InterPro" id="IPR002110">
    <property type="entry name" value="Ankyrin_rpt"/>
</dbReference>
<dbReference type="Proteomes" id="UP000592780">
    <property type="component" value="Unassembled WGS sequence"/>
</dbReference>
<accession>A0A7W8Q869</accession>
<evidence type="ECO:0008006" key="5">
    <source>
        <dbReference type="Google" id="ProtNLM"/>
    </source>
</evidence>
<evidence type="ECO:0000256" key="1">
    <source>
        <dbReference type="SAM" id="MobiDB-lite"/>
    </source>
</evidence>
<dbReference type="AlphaFoldDB" id="A0A7W8Q869"/>
<evidence type="ECO:0000313" key="3">
    <source>
        <dbReference type="EMBL" id="MBB5425055.1"/>
    </source>
</evidence>
<dbReference type="InterPro" id="IPR036770">
    <property type="entry name" value="Ankyrin_rpt-contain_sf"/>
</dbReference>
<dbReference type="Pfam" id="PF12796">
    <property type="entry name" value="Ank_2"/>
    <property type="match status" value="1"/>
</dbReference>
<sequence length="273" mass="30051">MKTLSRILILPALLLALSSAVHAMKKFPATDFFSGPQLELAQAIERGDMEQVRRLAPKTDLNTPGRKNMTMLFFAFQEALQRDPHRLAVASEVVRAGADPLQGVPDFGSPLGVLLNSSHPEFLSAMLDGGVDPNLVYKGDPLIFFVAGESTSASLKLLVERGADLNQRDSLRNSVLFEALMNNALDQIDYLLDHGANPSAYNINGVSFPFALSHDINRNAPAPDSPAYRKLVQIRDRIIRMGVKWPPETPEQIKAHWGANPPRRLDDSKLPLP</sequence>